<organism evidence="3 4">
    <name type="scientific">Rubripirellula amarantea</name>
    <dbReference type="NCBI Taxonomy" id="2527999"/>
    <lineage>
        <taxon>Bacteria</taxon>
        <taxon>Pseudomonadati</taxon>
        <taxon>Planctomycetota</taxon>
        <taxon>Planctomycetia</taxon>
        <taxon>Pirellulales</taxon>
        <taxon>Pirellulaceae</taxon>
        <taxon>Rubripirellula</taxon>
    </lineage>
</organism>
<evidence type="ECO:0000259" key="2">
    <source>
        <dbReference type="Pfam" id="PF01261"/>
    </source>
</evidence>
<evidence type="ECO:0000313" key="3">
    <source>
        <dbReference type="EMBL" id="TWT51296.1"/>
    </source>
</evidence>
<dbReference type="SUPFAM" id="SSF51658">
    <property type="entry name" value="Xylose isomerase-like"/>
    <property type="match status" value="1"/>
</dbReference>
<comment type="caution">
    <text evidence="3">The sequence shown here is derived from an EMBL/GenBank/DDBJ whole genome shotgun (WGS) entry which is preliminary data.</text>
</comment>
<gene>
    <name evidence="3" type="primary">hyi_3</name>
    <name evidence="3" type="ORF">Pla22_40730</name>
</gene>
<keyword evidence="3" id="KW-0670">Pyruvate</keyword>
<accession>A0A5C5WKI0</accession>
<sequence>MQRRELIKASFATAALSVSSGVFSKATRAADATTPKFKLGYAPHPGMFKVSAGADVLDQIRFAADQGFTAFEYNGLPAETPETQEKIGKLLDELKMQMGVFVAYGSFDRPTFARPSDDTTEEILKAMNDAVTVAKRVNAKWCTVVPGSVDQQHSEGEWNRYGGPRLAQGYQTANVIDMLRRCTEILEPHDLVMVLEPLNWYANHGGTFLQRSDQAYAICRAVNSPSCKILFDIYHQQITEGNLIPNIDACWSEIAYFQSGDNPGRKEPYTGEINYREVFKHIHQKGFEGVIGMEHGNSERGEEGEQKVIDAYRKADNF</sequence>
<reference evidence="3 4" key="1">
    <citation type="submission" date="2019-02" db="EMBL/GenBank/DDBJ databases">
        <title>Deep-cultivation of Planctomycetes and their phenomic and genomic characterization uncovers novel biology.</title>
        <authorList>
            <person name="Wiegand S."/>
            <person name="Jogler M."/>
            <person name="Boedeker C."/>
            <person name="Pinto D."/>
            <person name="Vollmers J."/>
            <person name="Rivas-Marin E."/>
            <person name="Kohn T."/>
            <person name="Peeters S.H."/>
            <person name="Heuer A."/>
            <person name="Rast P."/>
            <person name="Oberbeckmann S."/>
            <person name="Bunk B."/>
            <person name="Jeske O."/>
            <person name="Meyerdierks A."/>
            <person name="Storesund J.E."/>
            <person name="Kallscheuer N."/>
            <person name="Luecker S."/>
            <person name="Lage O.M."/>
            <person name="Pohl T."/>
            <person name="Merkel B.J."/>
            <person name="Hornburger P."/>
            <person name="Mueller R.-W."/>
            <person name="Bruemmer F."/>
            <person name="Labrenz M."/>
            <person name="Spormann A.M."/>
            <person name="Op Den Camp H."/>
            <person name="Overmann J."/>
            <person name="Amann R."/>
            <person name="Jetten M.S.M."/>
            <person name="Mascher T."/>
            <person name="Medema M.H."/>
            <person name="Devos D.P."/>
            <person name="Kaster A.-K."/>
            <person name="Ovreas L."/>
            <person name="Rohde M."/>
            <person name="Galperin M.Y."/>
            <person name="Jogler C."/>
        </authorList>
    </citation>
    <scope>NUCLEOTIDE SEQUENCE [LARGE SCALE GENOMIC DNA]</scope>
    <source>
        <strain evidence="3 4">Pla22</strain>
    </source>
</reference>
<dbReference type="InterPro" id="IPR050417">
    <property type="entry name" value="Sugar_Epim/Isomerase"/>
</dbReference>
<evidence type="ECO:0000256" key="1">
    <source>
        <dbReference type="ARBA" id="ARBA00023235"/>
    </source>
</evidence>
<dbReference type="OrthoDB" id="9786584at2"/>
<keyword evidence="1 3" id="KW-0413">Isomerase</keyword>
<dbReference type="Gene3D" id="3.20.20.150">
    <property type="entry name" value="Divalent-metal-dependent TIM barrel enzymes"/>
    <property type="match status" value="1"/>
</dbReference>
<evidence type="ECO:0000313" key="4">
    <source>
        <dbReference type="Proteomes" id="UP000316598"/>
    </source>
</evidence>
<dbReference type="Pfam" id="PF01261">
    <property type="entry name" value="AP_endonuc_2"/>
    <property type="match status" value="1"/>
</dbReference>
<dbReference type="PANTHER" id="PTHR43489">
    <property type="entry name" value="ISOMERASE"/>
    <property type="match status" value="1"/>
</dbReference>
<feature type="domain" description="Xylose isomerase-like TIM barrel" evidence="2">
    <location>
        <begin position="60"/>
        <end position="310"/>
    </location>
</feature>
<dbReference type="GO" id="GO:0008903">
    <property type="term" value="F:hydroxypyruvate isomerase activity"/>
    <property type="evidence" value="ECO:0007669"/>
    <property type="project" value="UniProtKB-EC"/>
</dbReference>
<protein>
    <submittedName>
        <fullName evidence="3">Hydroxypyruvate isomerase</fullName>
        <ecNumber evidence="3">5.3.1.22</ecNumber>
    </submittedName>
</protein>
<dbReference type="InterPro" id="IPR013022">
    <property type="entry name" value="Xyl_isomerase-like_TIM-brl"/>
</dbReference>
<dbReference type="PANTHER" id="PTHR43489:SF3">
    <property type="entry name" value="XYLOSE ISOMERASE DOMAIN PROTEIN TIM BARREL"/>
    <property type="match status" value="1"/>
</dbReference>
<dbReference type="AlphaFoldDB" id="A0A5C5WKI0"/>
<dbReference type="EMBL" id="SJPI01000002">
    <property type="protein sequence ID" value="TWT51296.1"/>
    <property type="molecule type" value="Genomic_DNA"/>
</dbReference>
<dbReference type="RefSeq" id="WP_146516372.1">
    <property type="nucleotide sequence ID" value="NZ_SJPI01000002.1"/>
</dbReference>
<proteinExistence type="predicted"/>
<dbReference type="Proteomes" id="UP000316598">
    <property type="component" value="Unassembled WGS sequence"/>
</dbReference>
<name>A0A5C5WKI0_9BACT</name>
<keyword evidence="4" id="KW-1185">Reference proteome</keyword>
<dbReference type="InterPro" id="IPR036237">
    <property type="entry name" value="Xyl_isomerase-like_sf"/>
</dbReference>
<dbReference type="EC" id="5.3.1.22" evidence="3"/>